<evidence type="ECO:0000256" key="2">
    <source>
        <dbReference type="ARBA" id="ARBA00022448"/>
    </source>
</evidence>
<feature type="domain" description="ABC transporter" evidence="5">
    <location>
        <begin position="4"/>
        <end position="234"/>
    </location>
</feature>
<evidence type="ECO:0000256" key="3">
    <source>
        <dbReference type="ARBA" id="ARBA00022741"/>
    </source>
</evidence>
<gene>
    <name evidence="6" type="ORF">SITYG_02170</name>
</gene>
<comment type="similarity">
    <text evidence="1">Belongs to the ABC transporter superfamily.</text>
</comment>
<keyword evidence="3" id="KW-0547">Nucleotide-binding</keyword>
<dbReference type="SUPFAM" id="SSF52540">
    <property type="entry name" value="P-loop containing nucleoside triphosphate hydrolases"/>
    <property type="match status" value="1"/>
</dbReference>
<accession>A0AAD1C6K3</accession>
<dbReference type="Gene3D" id="3.40.50.300">
    <property type="entry name" value="P-loop containing nucleotide triphosphate hydrolases"/>
    <property type="match status" value="1"/>
</dbReference>
<evidence type="ECO:0000256" key="1">
    <source>
        <dbReference type="ARBA" id="ARBA00005417"/>
    </source>
</evidence>
<dbReference type="Proteomes" id="UP000217792">
    <property type="component" value="Chromosome"/>
</dbReference>
<evidence type="ECO:0000313" key="7">
    <source>
        <dbReference type="Proteomes" id="UP000217792"/>
    </source>
</evidence>
<dbReference type="InterPro" id="IPR027417">
    <property type="entry name" value="P-loop_NTPase"/>
</dbReference>
<dbReference type="GO" id="GO:0005524">
    <property type="term" value="F:ATP binding"/>
    <property type="evidence" value="ECO:0007669"/>
    <property type="project" value="UniProtKB-KW"/>
</dbReference>
<dbReference type="InterPro" id="IPR003439">
    <property type="entry name" value="ABC_transporter-like_ATP-bd"/>
</dbReference>
<dbReference type="EMBL" id="AP014880">
    <property type="protein sequence ID" value="BAW16203.1"/>
    <property type="molecule type" value="Genomic_DNA"/>
</dbReference>
<dbReference type="RefSeq" id="WP_096362467.1">
    <property type="nucleotide sequence ID" value="NZ_AP014880.1"/>
</dbReference>
<dbReference type="InterPro" id="IPR050763">
    <property type="entry name" value="ABC_transporter_ATP-binding"/>
</dbReference>
<protein>
    <submittedName>
        <fullName evidence="6">ABC transporter</fullName>
    </submittedName>
</protein>
<evidence type="ECO:0000313" key="6">
    <source>
        <dbReference type="EMBL" id="BAW16203.1"/>
    </source>
</evidence>
<proteinExistence type="inferred from homology"/>
<evidence type="ECO:0000259" key="5">
    <source>
        <dbReference type="PROSITE" id="PS50893"/>
    </source>
</evidence>
<keyword evidence="2" id="KW-0813">Transport</keyword>
<dbReference type="AlphaFoldDB" id="A0AAD1C6K3"/>
<reference evidence="6 7" key="1">
    <citation type="journal article" date="2017" name="Infect. Immun.">
        <title>Characterization of the Pathogenicity of Streptococcus intermedius TYG1620 Isolated from a Human Brain Abscess Based on the Complete Genome Sequence with Transcriptome Analysis and Transposon Mutagenesis in a Murine Subcutaneous Abscess Model.</title>
        <authorList>
            <person name="Hasegawa N."/>
            <person name="Sekizuka T."/>
            <person name="Sugi Y."/>
            <person name="Kawakami N."/>
            <person name="Ogasawara Y."/>
            <person name="Kato K."/>
            <person name="Yamashita A."/>
            <person name="Takeuchi F."/>
            <person name="Kuroda M."/>
        </authorList>
    </citation>
    <scope>NUCLEOTIDE SEQUENCE [LARGE SCALE GENOMIC DNA]</scope>
    <source>
        <strain evidence="6 7">TYG1620</strain>
    </source>
</reference>
<sequence>MTDISISNLKKAFHGKVVLDIPQFTASKSEIISVLGVNGAGKSTFIKTISGLLLQDEGQVNICGYSNFSPKIHQVTKFVLESGKGYYDYLTANQNIDYFLKLNKASRSDLALNIAVLFQKLDFQQHADTLVSELSQGTRQKLSLIIALLCRPEVLCLDEPTNGLDVIAKKQLAQILLGLSKGKNTIVLLTTHDISFARDISSRVLVMDNGRIKKDDSFEHVFSRKNTWKKYEIVLPLSFQNIIEQSFQNLHYVIQDEEMIIQTQEKDVKDRLLKETDIVRFEEIEQDIEEILYEVLSK</sequence>
<dbReference type="Pfam" id="PF00005">
    <property type="entry name" value="ABC_tran"/>
    <property type="match status" value="1"/>
</dbReference>
<dbReference type="PROSITE" id="PS50893">
    <property type="entry name" value="ABC_TRANSPORTER_2"/>
    <property type="match status" value="1"/>
</dbReference>
<evidence type="ECO:0000256" key="4">
    <source>
        <dbReference type="ARBA" id="ARBA00022840"/>
    </source>
</evidence>
<name>A0AAD1C6K3_STRIT</name>
<dbReference type="PANTHER" id="PTHR42711">
    <property type="entry name" value="ABC TRANSPORTER ATP-BINDING PROTEIN"/>
    <property type="match status" value="1"/>
</dbReference>
<dbReference type="InterPro" id="IPR003593">
    <property type="entry name" value="AAA+_ATPase"/>
</dbReference>
<organism evidence="6 7">
    <name type="scientific">Streptococcus intermedius</name>
    <dbReference type="NCBI Taxonomy" id="1338"/>
    <lineage>
        <taxon>Bacteria</taxon>
        <taxon>Bacillati</taxon>
        <taxon>Bacillota</taxon>
        <taxon>Bacilli</taxon>
        <taxon>Lactobacillales</taxon>
        <taxon>Streptococcaceae</taxon>
        <taxon>Streptococcus</taxon>
        <taxon>Streptococcus anginosus group</taxon>
    </lineage>
</organism>
<dbReference type="PANTHER" id="PTHR42711:SF5">
    <property type="entry name" value="ABC TRANSPORTER ATP-BINDING PROTEIN NATA"/>
    <property type="match status" value="1"/>
</dbReference>
<keyword evidence="4" id="KW-0067">ATP-binding</keyword>
<dbReference type="CDD" id="cd03230">
    <property type="entry name" value="ABC_DR_subfamily_A"/>
    <property type="match status" value="1"/>
</dbReference>
<dbReference type="SMART" id="SM00382">
    <property type="entry name" value="AAA"/>
    <property type="match status" value="1"/>
</dbReference>
<dbReference type="GO" id="GO:0016887">
    <property type="term" value="F:ATP hydrolysis activity"/>
    <property type="evidence" value="ECO:0007669"/>
    <property type="project" value="InterPro"/>
</dbReference>